<dbReference type="Pfam" id="PF04542">
    <property type="entry name" value="Sigma70_r2"/>
    <property type="match status" value="1"/>
</dbReference>
<dbReference type="InterPro" id="IPR039425">
    <property type="entry name" value="RNA_pol_sigma-70-like"/>
</dbReference>
<keyword evidence="3" id="KW-0731">Sigma factor</keyword>
<evidence type="ECO:0000313" key="7">
    <source>
        <dbReference type="EMBL" id="KEQ28997.1"/>
    </source>
</evidence>
<dbReference type="Proteomes" id="UP000028007">
    <property type="component" value="Unassembled WGS sequence"/>
</dbReference>
<dbReference type="GO" id="GO:0006352">
    <property type="term" value="P:DNA-templated transcription initiation"/>
    <property type="evidence" value="ECO:0007669"/>
    <property type="project" value="InterPro"/>
</dbReference>
<evidence type="ECO:0000256" key="4">
    <source>
        <dbReference type="ARBA" id="ARBA00023163"/>
    </source>
</evidence>
<dbReference type="SUPFAM" id="SSF88659">
    <property type="entry name" value="Sigma3 and sigma4 domains of RNA polymerase sigma factors"/>
    <property type="match status" value="1"/>
</dbReference>
<evidence type="ECO:0000313" key="8">
    <source>
        <dbReference type="Proteomes" id="UP000028007"/>
    </source>
</evidence>
<dbReference type="NCBIfam" id="TIGR02937">
    <property type="entry name" value="sigma70-ECF"/>
    <property type="match status" value="1"/>
</dbReference>
<evidence type="ECO:0000256" key="3">
    <source>
        <dbReference type="ARBA" id="ARBA00023082"/>
    </source>
</evidence>
<organism evidence="7 8">
    <name type="scientific">Pedobacter antarcticus 4BY</name>
    <dbReference type="NCBI Taxonomy" id="1358423"/>
    <lineage>
        <taxon>Bacteria</taxon>
        <taxon>Pseudomonadati</taxon>
        <taxon>Bacteroidota</taxon>
        <taxon>Sphingobacteriia</taxon>
        <taxon>Sphingobacteriales</taxon>
        <taxon>Sphingobacteriaceae</taxon>
        <taxon>Pedobacter</taxon>
    </lineage>
</organism>
<feature type="domain" description="RNA polymerase sigma factor 70 region 4 type 2" evidence="6">
    <location>
        <begin position="77"/>
        <end position="127"/>
    </location>
</feature>
<gene>
    <name evidence="7" type="ORF">N180_13660</name>
</gene>
<dbReference type="eggNOG" id="COG1595">
    <property type="taxonomic scope" value="Bacteria"/>
</dbReference>
<dbReference type="Gene3D" id="1.10.1740.10">
    <property type="match status" value="1"/>
</dbReference>
<evidence type="ECO:0000256" key="2">
    <source>
        <dbReference type="ARBA" id="ARBA00023015"/>
    </source>
</evidence>
<evidence type="ECO:0000259" key="5">
    <source>
        <dbReference type="Pfam" id="PF04542"/>
    </source>
</evidence>
<comment type="similarity">
    <text evidence="1">Belongs to the sigma-70 factor family. ECF subfamily.</text>
</comment>
<dbReference type="PANTHER" id="PTHR43133:SF46">
    <property type="entry name" value="RNA POLYMERASE SIGMA-70 FACTOR ECF SUBFAMILY"/>
    <property type="match status" value="1"/>
</dbReference>
<dbReference type="SUPFAM" id="SSF88946">
    <property type="entry name" value="Sigma2 domain of RNA polymerase sigma factors"/>
    <property type="match status" value="1"/>
</dbReference>
<evidence type="ECO:0000256" key="1">
    <source>
        <dbReference type="ARBA" id="ARBA00010641"/>
    </source>
</evidence>
<keyword evidence="2" id="KW-0805">Transcription regulation</keyword>
<dbReference type="InterPro" id="IPR014284">
    <property type="entry name" value="RNA_pol_sigma-70_dom"/>
</dbReference>
<keyword evidence="8" id="KW-1185">Reference proteome</keyword>
<dbReference type="AlphaFoldDB" id="A0A081PE74"/>
<dbReference type="PANTHER" id="PTHR43133">
    <property type="entry name" value="RNA POLYMERASE ECF-TYPE SIGMA FACTO"/>
    <property type="match status" value="1"/>
</dbReference>
<dbReference type="EMBL" id="JNFF01000089">
    <property type="protein sequence ID" value="KEQ28997.1"/>
    <property type="molecule type" value="Genomic_DNA"/>
</dbReference>
<dbReference type="InterPro" id="IPR013249">
    <property type="entry name" value="RNA_pol_sigma70_r4_t2"/>
</dbReference>
<dbReference type="Pfam" id="PF08281">
    <property type="entry name" value="Sigma70_r4_2"/>
    <property type="match status" value="1"/>
</dbReference>
<proteinExistence type="inferred from homology"/>
<dbReference type="GO" id="GO:0016987">
    <property type="term" value="F:sigma factor activity"/>
    <property type="evidence" value="ECO:0007669"/>
    <property type="project" value="UniProtKB-KW"/>
</dbReference>
<name>A0A081PE74_9SPHI</name>
<dbReference type="InterPro" id="IPR013325">
    <property type="entry name" value="RNA_pol_sigma_r2"/>
</dbReference>
<accession>A0A081PE74</accession>
<dbReference type="InterPro" id="IPR007627">
    <property type="entry name" value="RNA_pol_sigma70_r2"/>
</dbReference>
<dbReference type="GO" id="GO:0003677">
    <property type="term" value="F:DNA binding"/>
    <property type="evidence" value="ECO:0007669"/>
    <property type="project" value="InterPro"/>
</dbReference>
<dbReference type="Gene3D" id="1.10.10.10">
    <property type="entry name" value="Winged helix-like DNA-binding domain superfamily/Winged helix DNA-binding domain"/>
    <property type="match status" value="1"/>
</dbReference>
<reference evidence="7 8" key="1">
    <citation type="journal article" date="1992" name="Int. J. Syst. Bacteriol.">
        <title>Sphingobacterium antarcticus sp. nov. a Psychrotrophic Bacterium from the Soils of Schirmacher Oasis, Antarctica.</title>
        <authorList>
            <person name="Shivaji S."/>
            <person name="Ray M.K."/>
            <person name="Rao N.S."/>
            <person name="Saiserr L."/>
            <person name="Jagannadham M.V."/>
            <person name="Kumar G.S."/>
            <person name="Reddy G."/>
            <person name="Bhargava P.M."/>
        </authorList>
    </citation>
    <scope>NUCLEOTIDE SEQUENCE [LARGE SCALE GENOMIC DNA]</scope>
    <source>
        <strain evidence="7 8">4BY</strain>
    </source>
</reference>
<protein>
    <recommendedName>
        <fullName evidence="9">RNA polymerase sigma factor 70 region 4 type 2 domain-containing protein</fullName>
    </recommendedName>
</protein>
<evidence type="ECO:0000259" key="6">
    <source>
        <dbReference type="Pfam" id="PF08281"/>
    </source>
</evidence>
<evidence type="ECO:0008006" key="9">
    <source>
        <dbReference type="Google" id="ProtNLM"/>
    </source>
</evidence>
<keyword evidence="4" id="KW-0804">Transcription</keyword>
<comment type="caution">
    <text evidence="7">The sequence shown here is derived from an EMBL/GenBank/DDBJ whole genome shotgun (WGS) entry which is preliminary data.</text>
</comment>
<dbReference type="InterPro" id="IPR036388">
    <property type="entry name" value="WH-like_DNA-bd_sf"/>
</dbReference>
<sequence length="138" mass="16660">MEAEDLVQDLIINFWQENRFRQIQTNFKAYLQQAVYRRCLHVIDKRKVRLSRMDDYAHNYLNREYYQDGIERKELAMILDSALNELPQQRFEVFKLVCMENKKYQDAANELGISINSVKTHLKLAIKGLRKRLFFLKN</sequence>
<feature type="domain" description="RNA polymerase sigma-70 region 2" evidence="5">
    <location>
        <begin position="2"/>
        <end position="47"/>
    </location>
</feature>
<dbReference type="InterPro" id="IPR013324">
    <property type="entry name" value="RNA_pol_sigma_r3/r4-like"/>
</dbReference>